<protein>
    <submittedName>
        <fullName evidence="1">Uncharacterized protein</fullName>
    </submittedName>
</protein>
<dbReference type="EMBL" id="VXIV02000690">
    <property type="protein sequence ID" value="KAF6036663.1"/>
    <property type="molecule type" value="Genomic_DNA"/>
</dbReference>
<keyword evidence="2" id="KW-1185">Reference proteome</keyword>
<evidence type="ECO:0000313" key="1">
    <source>
        <dbReference type="EMBL" id="KAF6036663.1"/>
    </source>
</evidence>
<organism evidence="1 2">
    <name type="scientific">Bugula neritina</name>
    <name type="common">Brown bryozoan</name>
    <name type="synonym">Sertularia neritina</name>
    <dbReference type="NCBI Taxonomy" id="10212"/>
    <lineage>
        <taxon>Eukaryota</taxon>
        <taxon>Metazoa</taxon>
        <taxon>Spiralia</taxon>
        <taxon>Lophotrochozoa</taxon>
        <taxon>Bryozoa</taxon>
        <taxon>Gymnolaemata</taxon>
        <taxon>Cheilostomatida</taxon>
        <taxon>Flustrina</taxon>
        <taxon>Buguloidea</taxon>
        <taxon>Bugulidae</taxon>
        <taxon>Bugula</taxon>
    </lineage>
</organism>
<dbReference type="InterPro" id="IPR043472">
    <property type="entry name" value="Macro_dom-like"/>
</dbReference>
<comment type="caution">
    <text evidence="1">The sequence shown here is derived from an EMBL/GenBank/DDBJ whole genome shotgun (WGS) entry which is preliminary data.</text>
</comment>
<gene>
    <name evidence="1" type="ORF">EB796_005008</name>
</gene>
<dbReference type="Proteomes" id="UP000593567">
    <property type="component" value="Unassembled WGS sequence"/>
</dbReference>
<proteinExistence type="predicted"/>
<dbReference type="SUPFAM" id="SSF52949">
    <property type="entry name" value="Macro domain-like"/>
    <property type="match status" value="1"/>
</dbReference>
<name>A0A7J7KEM7_BUGNE</name>
<evidence type="ECO:0000313" key="2">
    <source>
        <dbReference type="Proteomes" id="UP000593567"/>
    </source>
</evidence>
<dbReference type="Gene3D" id="3.40.220.10">
    <property type="entry name" value="Leucine Aminopeptidase, subunit E, domain 1"/>
    <property type="match status" value="1"/>
</dbReference>
<reference evidence="1" key="1">
    <citation type="submission" date="2020-06" db="EMBL/GenBank/DDBJ databases">
        <title>Draft genome of Bugula neritina, a colonial animal packing powerful symbionts and potential medicines.</title>
        <authorList>
            <person name="Rayko M."/>
        </authorList>
    </citation>
    <scope>NUCLEOTIDE SEQUENCE [LARGE SCALE GENOMIC DNA]</scope>
    <source>
        <strain evidence="1">Kwan_BN1</strain>
    </source>
</reference>
<sequence length="1004" mass="112011">MNNLDHLRKLMTLRKHTGGDNSAQLSTSSTQSQWLVAYSKPEVACEVVSRSPIVYSDQTIAHSSLCASVPLEDCGLAISQAISNYFLLLTGLRADWLRRGVIMYTCANYGKHMVSKVYLTSDPSMAVVMFSYMGDKKPDFANICRGLQTSNLRCVRAWRLKSVIQVAVSGITSKDAKTVNKAVEKWGKDNSTNVVHHSMAGQTTTYNFEHEKEVVKFLSQKVGDSMELLEKYIVTPIVPALSDVALYLESGTVVPAPISVAGLVKELGYSNDYFEYFTKVADGIQKQVRKVLKKVQAKYRRENGHLISPDSSQSVFSNWRGQVTAKITELFNSLKEMESCTIPSAQWHMIKMKIDPNLCTPSLVTAFEDQLKSDYTSNADVSVTLPLVDAEFLKYKGLQAMKFELYGCNITVNLGNEMGTAIIKGDDAEMISKLQERIVKYPESLSKRQITVNTAMWEFLDSRTSRAFGHINGILDEDGIYCRTTTAGKSGDHKLVLLITESENKSRLNEAEKKLRDYIICEDSVVASMELWEKTTKQNIEMYMRRKKLPYHIVRPTGSTGKVQVVSVKPAQQDLIKMLFLKENVESAARGDGSTRPKTNSDGTCLTVTPLSAVELMSVRTSTPPIRKSGSRADLLDLTSGFSDLRVRRNSCSMVGGSSVGGSSVFSSRTKNYSGSSHGNPAAGSQIRLIHNHQRIEYQFCQKFLKDILTDDFIDNCKFEYNYKEKVINITSEDEEDVSSAKEAIFSMIRNLKKFTKVIADEITDKKYFQDASDGHKVIVYVHECHQINDYKIGVCNVVACCYSIQCVKADAMVIAVTQQLQMRDSGVGTVLAIADCQAARSLRQRYTADQLDMIGSCQEVTSRSSSTLYDMYIVIVVDNKDQSSLRNGFRRALRRASELGLTSIVTNLIGSDMRGFVTKEQSAEIILQCVADLEKTELKNVYICENSQHKTKTLTDKMKSYGSGVDFKESKRPAVGKKILSVCSYTMRDGEEFLKACSSVLRN</sequence>
<accession>A0A7J7KEM7</accession>
<dbReference type="AlphaFoldDB" id="A0A7J7KEM7"/>